<evidence type="ECO:0000313" key="14">
    <source>
        <dbReference type="EMBL" id="MQT77080.1"/>
    </source>
</evidence>
<evidence type="ECO:0000256" key="10">
    <source>
        <dbReference type="ARBA" id="ARBA00093448"/>
    </source>
</evidence>
<evidence type="ECO:0000256" key="11">
    <source>
        <dbReference type="ARBA" id="ARBA00093666"/>
    </source>
</evidence>
<protein>
    <recommendedName>
        <fullName evidence="11">Murein endopeptidase K</fullName>
    </recommendedName>
</protein>
<organism evidence="14 15">
    <name type="scientific">Pseudomonas helleri</name>
    <dbReference type="NCBI Taxonomy" id="1608996"/>
    <lineage>
        <taxon>Bacteria</taxon>
        <taxon>Pseudomonadati</taxon>
        <taxon>Pseudomonadota</taxon>
        <taxon>Gammaproteobacteria</taxon>
        <taxon>Pseudomonadales</taxon>
        <taxon>Pseudomonadaceae</taxon>
        <taxon>Pseudomonas</taxon>
    </lineage>
</organism>
<dbReference type="SUPFAM" id="SSF55166">
    <property type="entry name" value="Hedgehog/DD-peptidase"/>
    <property type="match status" value="1"/>
</dbReference>
<keyword evidence="8" id="KW-0482">Metalloprotease</keyword>
<feature type="chain" id="PRO_5030761049" description="Murein endopeptidase K" evidence="13">
    <location>
        <begin position="24"/>
        <end position="214"/>
    </location>
</feature>
<keyword evidence="3" id="KW-0645">Protease</keyword>
<dbReference type="Gene3D" id="3.30.1380.10">
    <property type="match status" value="1"/>
</dbReference>
<dbReference type="GO" id="GO:0006508">
    <property type="term" value="P:proteolysis"/>
    <property type="evidence" value="ECO:0007669"/>
    <property type="project" value="UniProtKB-KW"/>
</dbReference>
<keyword evidence="5 13" id="KW-0732">Signal</keyword>
<sequence length="214" mass="23679">MNRRQLLLYSLGLLATGAQPVSASTSTFWDEPRRLWLKREVRPGVWEEVNEIYLQNDRLQWSGYERVCRILRDVHTGTAVQMSHTLLDIMRGIQGWFEMSGYHLPIIVTSGYRSEKTNEDAGGVRDSAHLRGGACDLYVEGVPVEYLKDLALYLQGGGVGVYPASGPAGKPGGFIHVDDGNLRSWRGDVKRGNAKTKARPTGGLAATTSKHVRP</sequence>
<reference evidence="14 15" key="1">
    <citation type="submission" date="2019-10" db="EMBL/GenBank/DDBJ databases">
        <title>Evaluation of single-gene subtyping targets for Pseudomonas.</title>
        <authorList>
            <person name="Reichler S.J."/>
            <person name="Orsi R.H."/>
            <person name="Wiedmann M."/>
            <person name="Martin N.H."/>
            <person name="Murphy S.I."/>
        </authorList>
    </citation>
    <scope>NUCLEOTIDE SEQUENCE [LARGE SCALE GENOMIC DNA]</scope>
    <source>
        <strain evidence="14 15">FSL R10-2932</strain>
    </source>
</reference>
<evidence type="ECO:0000256" key="7">
    <source>
        <dbReference type="ARBA" id="ARBA00022833"/>
    </source>
</evidence>
<evidence type="ECO:0000256" key="12">
    <source>
        <dbReference type="SAM" id="MobiDB-lite"/>
    </source>
</evidence>
<feature type="signal peptide" evidence="13">
    <location>
        <begin position="1"/>
        <end position="23"/>
    </location>
</feature>
<dbReference type="InterPro" id="IPR010275">
    <property type="entry name" value="MepK"/>
</dbReference>
<dbReference type="GO" id="GO:0071555">
    <property type="term" value="P:cell wall organization"/>
    <property type="evidence" value="ECO:0007669"/>
    <property type="project" value="UniProtKB-KW"/>
</dbReference>
<evidence type="ECO:0000256" key="8">
    <source>
        <dbReference type="ARBA" id="ARBA00023049"/>
    </source>
</evidence>
<feature type="region of interest" description="Disordered" evidence="12">
    <location>
        <begin position="186"/>
        <end position="214"/>
    </location>
</feature>
<dbReference type="PANTHER" id="PTHR37425:SF1">
    <property type="entry name" value="OUTER MEMBRANE PROTEIN"/>
    <property type="match status" value="1"/>
</dbReference>
<evidence type="ECO:0000256" key="9">
    <source>
        <dbReference type="ARBA" id="ARBA00023316"/>
    </source>
</evidence>
<evidence type="ECO:0000256" key="2">
    <source>
        <dbReference type="ARBA" id="ARBA00004776"/>
    </source>
</evidence>
<dbReference type="InterPro" id="IPR009045">
    <property type="entry name" value="Zn_M74/Hedgehog-like"/>
</dbReference>
<comment type="cofactor">
    <cofactor evidence="1">
        <name>Zn(2+)</name>
        <dbReference type="ChEBI" id="CHEBI:29105"/>
    </cofactor>
</comment>
<keyword evidence="7" id="KW-0862">Zinc</keyword>
<gene>
    <name evidence="14" type="ORF">GHO37_22705</name>
</gene>
<evidence type="ECO:0000256" key="4">
    <source>
        <dbReference type="ARBA" id="ARBA00022723"/>
    </source>
</evidence>
<evidence type="ECO:0000256" key="3">
    <source>
        <dbReference type="ARBA" id="ARBA00022670"/>
    </source>
</evidence>
<name>A0A7X2BVT9_9PSED</name>
<dbReference type="GO" id="GO:0008237">
    <property type="term" value="F:metallopeptidase activity"/>
    <property type="evidence" value="ECO:0007669"/>
    <property type="project" value="UniProtKB-KW"/>
</dbReference>
<dbReference type="GO" id="GO:0046872">
    <property type="term" value="F:metal ion binding"/>
    <property type="evidence" value="ECO:0007669"/>
    <property type="project" value="UniProtKB-KW"/>
</dbReference>
<evidence type="ECO:0000256" key="13">
    <source>
        <dbReference type="SAM" id="SignalP"/>
    </source>
</evidence>
<dbReference type="RefSeq" id="WP_323371503.1">
    <property type="nucleotide sequence ID" value="NZ_JBQQFY010000073.1"/>
</dbReference>
<dbReference type="AlphaFoldDB" id="A0A7X2BVT9"/>
<evidence type="ECO:0000256" key="6">
    <source>
        <dbReference type="ARBA" id="ARBA00022801"/>
    </source>
</evidence>
<dbReference type="PANTHER" id="PTHR37425">
    <property type="match status" value="1"/>
</dbReference>
<dbReference type="Pfam" id="PF05951">
    <property type="entry name" value="Peptidase_M15_2"/>
    <property type="match status" value="1"/>
</dbReference>
<keyword evidence="4" id="KW-0479">Metal-binding</keyword>
<dbReference type="EMBL" id="WIWF01000127">
    <property type="protein sequence ID" value="MQT77080.1"/>
    <property type="molecule type" value="Genomic_DNA"/>
</dbReference>
<comment type="pathway">
    <text evidence="2">Cell wall biogenesis; cell wall polysaccharide biosynthesis.</text>
</comment>
<comment type="similarity">
    <text evidence="10">Belongs to the peptidase M15 family.</text>
</comment>
<evidence type="ECO:0000256" key="1">
    <source>
        <dbReference type="ARBA" id="ARBA00001947"/>
    </source>
</evidence>
<dbReference type="Proteomes" id="UP000447574">
    <property type="component" value="Unassembled WGS sequence"/>
</dbReference>
<evidence type="ECO:0000313" key="15">
    <source>
        <dbReference type="Proteomes" id="UP000447574"/>
    </source>
</evidence>
<keyword evidence="9" id="KW-0961">Cell wall biogenesis/degradation</keyword>
<accession>A0A7X2BVT9</accession>
<proteinExistence type="inferred from homology"/>
<evidence type="ECO:0000256" key="5">
    <source>
        <dbReference type="ARBA" id="ARBA00022729"/>
    </source>
</evidence>
<comment type="caution">
    <text evidence="14">The sequence shown here is derived from an EMBL/GenBank/DDBJ whole genome shotgun (WGS) entry which is preliminary data.</text>
</comment>
<keyword evidence="6" id="KW-0378">Hydrolase</keyword>